<sequence>MARVHHKGSGPARSGLGLEPWRISEEHHISCRFTSLELPTIIAHTALRNNQSHQHNQLNQHNIATTASMAVTNAFQDLFSSFYELLSSIFNAFYHVLQTFFNAIIGFFTGVVNLLSDVFSGAIDVVGGVGKFVLSNFVIIGVIAAGGYAYVRYTSQGRQVAAGKKTA</sequence>
<feature type="transmembrane region" description="Helical" evidence="1">
    <location>
        <begin position="132"/>
        <end position="151"/>
    </location>
</feature>
<name>A0AA37LQ71_9PEZI</name>
<keyword evidence="1" id="KW-0472">Membrane</keyword>
<protein>
    <submittedName>
        <fullName evidence="2">Uncharacterized protein</fullName>
    </submittedName>
</protein>
<reference evidence="2 3" key="1">
    <citation type="submission" date="2021-07" db="EMBL/GenBank/DDBJ databases">
        <title>Genome data of Colletotrichum spaethianum.</title>
        <authorList>
            <person name="Utami Y.D."/>
            <person name="Hiruma K."/>
        </authorList>
    </citation>
    <scope>NUCLEOTIDE SEQUENCE [LARGE SCALE GENOMIC DNA]</scope>
    <source>
        <strain evidence="2 3">MAFF 242679</strain>
    </source>
</reference>
<organism evidence="2 3">
    <name type="scientific">Colletotrichum liriopes</name>
    <dbReference type="NCBI Taxonomy" id="708192"/>
    <lineage>
        <taxon>Eukaryota</taxon>
        <taxon>Fungi</taxon>
        <taxon>Dikarya</taxon>
        <taxon>Ascomycota</taxon>
        <taxon>Pezizomycotina</taxon>
        <taxon>Sordariomycetes</taxon>
        <taxon>Hypocreomycetidae</taxon>
        <taxon>Glomerellales</taxon>
        <taxon>Glomerellaceae</taxon>
        <taxon>Colletotrichum</taxon>
        <taxon>Colletotrichum spaethianum species complex</taxon>
    </lineage>
</organism>
<dbReference type="EMBL" id="BPPX01000005">
    <property type="protein sequence ID" value="GJC80381.1"/>
    <property type="molecule type" value="Genomic_DNA"/>
</dbReference>
<accession>A0AA37LQ71</accession>
<dbReference type="Proteomes" id="UP001055172">
    <property type="component" value="Unassembled WGS sequence"/>
</dbReference>
<keyword evidence="3" id="KW-1185">Reference proteome</keyword>
<keyword evidence="1" id="KW-1133">Transmembrane helix</keyword>
<proteinExistence type="predicted"/>
<evidence type="ECO:0000313" key="2">
    <source>
        <dbReference type="EMBL" id="GJC80381.1"/>
    </source>
</evidence>
<feature type="transmembrane region" description="Helical" evidence="1">
    <location>
        <begin position="92"/>
        <end position="112"/>
    </location>
</feature>
<keyword evidence="1" id="KW-0812">Transmembrane</keyword>
<gene>
    <name evidence="2" type="ORF">ColLi_03219</name>
</gene>
<comment type="caution">
    <text evidence="2">The sequence shown here is derived from an EMBL/GenBank/DDBJ whole genome shotgun (WGS) entry which is preliminary data.</text>
</comment>
<dbReference type="AlphaFoldDB" id="A0AA37LQ71"/>
<evidence type="ECO:0000256" key="1">
    <source>
        <dbReference type="SAM" id="Phobius"/>
    </source>
</evidence>
<evidence type="ECO:0000313" key="3">
    <source>
        <dbReference type="Proteomes" id="UP001055172"/>
    </source>
</evidence>